<dbReference type="Pfam" id="PF00873">
    <property type="entry name" value="ACR_tran"/>
    <property type="match status" value="1"/>
</dbReference>
<feature type="transmembrane region" description="Helical" evidence="1">
    <location>
        <begin position="387"/>
        <end position="409"/>
    </location>
</feature>
<dbReference type="RefSeq" id="WP_038659144.1">
    <property type="nucleotide sequence ID" value="NZ_CP009571.1"/>
</dbReference>
<evidence type="ECO:0000313" key="2">
    <source>
        <dbReference type="EMBL" id="AIT05472.1"/>
    </source>
</evidence>
<feature type="transmembrane region" description="Helical" evidence="1">
    <location>
        <begin position="952"/>
        <end position="972"/>
    </location>
</feature>
<dbReference type="Gene3D" id="1.20.1640.10">
    <property type="entry name" value="Multidrug efflux transporter AcrB transmembrane domain"/>
    <property type="match status" value="2"/>
</dbReference>
<dbReference type="AlphaFoldDB" id="A0A097ED29"/>
<dbReference type="PANTHER" id="PTHR32063">
    <property type="match status" value="1"/>
</dbReference>
<gene>
    <name evidence="2" type="ORF">MC45_02600</name>
</gene>
<sequence length="1016" mass="106732">MDRFNLSRWAIRHPALVGFLIALLFAAGAAQFFALGRDEDPGFTLKEMIVAAAWPGATPAQMQAQVGDPIERRLRATEQLDFLQTYCVDGHCVIRVSLKDGAPSSRVPAIWQQVRNRLKDIEPDLPSGASVAADDDYADVYGYVFTLTGADNARLVTLAERAREAMLRVPGAGKARIIGEIPRRVFVDLDGRRLAAMGLSPDAVVQALANRSSVAPSGTAERSMRVPVRIGGAVDGVDTVAATAVAGATGSISIGDLGVVSNGSADPPDGLIRHGARPAVVLAIAMAPGADGLGFGRQLAQAAANFARTLPAGVRMTQVQDQSRNIREAVDAFLIKFFCALSVVLLVAFVTLGWRTGVVVALSVPLTLAIVALFMGVSGIGLERISLGALILSLGLLVDDAIISVEAMVVQLEQGATRSDAAAYAWTHTAFPMLTGTLLTIVGFLPVGFAQSTTSEYAGGIFWVTGSALLVSWVVAVVFTPYLGVRLLPEAQARHDAAARYDTPLYRRLRSVVEAYMTHRKAVVAATALLLAASLAGALLVRQQFFPTSDRPEIIVDVSLRPGASLTATAAAVKRIEAGIVADRDVAQVDSYVGEGAPRFYLPYGPALPDPATATMVLVATDLRARERVIARLAANRAAPEARLHIRRLSLGPSAGFPVQYRVTGPDPETLRRLSARIATVLRATPGTTAVQVDWGTPSVAMRLDLDGARVARLGLDRARLAGEVATMMSGRPAGELLHGTKRIGIVVRGSAAERNDPGRLADLAVSTPGGAVPLGEIARIGVTTEQPIIWKRDNMLCMTVQADMTGDVQASDIAAAAEDRIAAIARSLPAGYRIEAGGDGELSAKANDAIYRLLPITVALMLLLLMIQLQSIGRTLLVLATAPLGVIGAVAALILTGAPFGFVALLGLIALAGMIMRNSIILVDQVTHNQAGGMALHAAIVAATIGRARPVVLTALAAVLAFIPLCFNIFWGPMAIVMIGGLIGATALTLVALPALYALAFDRPSPLTEQDNRHG</sequence>
<dbReference type="GO" id="GO:0042910">
    <property type="term" value="F:xenobiotic transmembrane transporter activity"/>
    <property type="evidence" value="ECO:0007669"/>
    <property type="project" value="TreeGrafter"/>
</dbReference>
<protein>
    <submittedName>
        <fullName evidence="2">Cobalt transporter</fullName>
    </submittedName>
</protein>
<dbReference type="GO" id="GO:0005886">
    <property type="term" value="C:plasma membrane"/>
    <property type="evidence" value="ECO:0007669"/>
    <property type="project" value="TreeGrafter"/>
</dbReference>
<feature type="transmembrane region" description="Helical" evidence="1">
    <location>
        <begin position="359"/>
        <end position="381"/>
    </location>
</feature>
<organism evidence="2 3">
    <name type="scientific">Sphingomonas taxi</name>
    <dbReference type="NCBI Taxonomy" id="1549858"/>
    <lineage>
        <taxon>Bacteria</taxon>
        <taxon>Pseudomonadati</taxon>
        <taxon>Pseudomonadota</taxon>
        <taxon>Alphaproteobacteria</taxon>
        <taxon>Sphingomonadales</taxon>
        <taxon>Sphingomonadaceae</taxon>
        <taxon>Sphingomonas</taxon>
    </lineage>
</organism>
<proteinExistence type="predicted"/>
<dbReference type="SUPFAM" id="SSF82866">
    <property type="entry name" value="Multidrug efflux transporter AcrB transmembrane domain"/>
    <property type="match status" value="2"/>
</dbReference>
<dbReference type="InterPro" id="IPR027463">
    <property type="entry name" value="AcrB_DN_DC_subdom"/>
</dbReference>
<keyword evidence="1" id="KW-0472">Membrane</keyword>
<dbReference type="Gene3D" id="3.30.2090.10">
    <property type="entry name" value="Multidrug efflux transporter AcrB TolC docking domain, DN and DC subdomains"/>
    <property type="match status" value="2"/>
</dbReference>
<feature type="transmembrane region" description="Helical" evidence="1">
    <location>
        <begin position="333"/>
        <end position="352"/>
    </location>
</feature>
<dbReference type="PRINTS" id="PR00702">
    <property type="entry name" value="ACRIFLAVINRP"/>
</dbReference>
<keyword evidence="3" id="KW-1185">Reference proteome</keyword>
<dbReference type="SUPFAM" id="SSF82693">
    <property type="entry name" value="Multidrug efflux transporter AcrB pore domain, PN1, PN2, PC1 and PC2 subdomains"/>
    <property type="match status" value="2"/>
</dbReference>
<dbReference type="SUPFAM" id="SSF82714">
    <property type="entry name" value="Multidrug efflux transporter AcrB TolC docking domain, DN and DC subdomains"/>
    <property type="match status" value="1"/>
</dbReference>
<feature type="transmembrane region" description="Helical" evidence="1">
    <location>
        <begin position="430"/>
        <end position="449"/>
    </location>
</feature>
<dbReference type="Gene3D" id="3.30.70.1440">
    <property type="entry name" value="Multidrug efflux transporter AcrB pore domain"/>
    <property type="match status" value="1"/>
</dbReference>
<keyword evidence="1" id="KW-1133">Transmembrane helix</keyword>
<accession>A0A097ED29</accession>
<dbReference type="eggNOG" id="COG0841">
    <property type="taxonomic scope" value="Bacteria"/>
</dbReference>
<dbReference type="PANTHER" id="PTHR32063:SF18">
    <property type="entry name" value="CATION EFFLUX SYSTEM PROTEIN"/>
    <property type="match status" value="1"/>
</dbReference>
<evidence type="ECO:0000313" key="3">
    <source>
        <dbReference type="Proteomes" id="UP000033200"/>
    </source>
</evidence>
<dbReference type="EMBL" id="CP009571">
    <property type="protein sequence ID" value="AIT05472.1"/>
    <property type="molecule type" value="Genomic_DNA"/>
</dbReference>
<dbReference type="Gene3D" id="3.30.70.1430">
    <property type="entry name" value="Multidrug efflux transporter AcrB pore domain"/>
    <property type="match status" value="2"/>
</dbReference>
<name>A0A097ED29_9SPHN</name>
<dbReference type="InterPro" id="IPR001036">
    <property type="entry name" value="Acrflvin-R"/>
</dbReference>
<dbReference type="KEGG" id="stax:MC45_02600"/>
<evidence type="ECO:0000256" key="1">
    <source>
        <dbReference type="SAM" id="Phobius"/>
    </source>
</evidence>
<feature type="transmembrane region" description="Helical" evidence="1">
    <location>
        <begin position="978"/>
        <end position="1001"/>
    </location>
</feature>
<feature type="transmembrane region" description="Helical" evidence="1">
    <location>
        <begin position="850"/>
        <end position="870"/>
    </location>
</feature>
<dbReference type="HOGENOM" id="CLU_002755_1_2_5"/>
<feature type="transmembrane region" description="Helical" evidence="1">
    <location>
        <begin position="461"/>
        <end position="485"/>
    </location>
</feature>
<keyword evidence="1" id="KW-0812">Transmembrane</keyword>
<dbReference type="STRING" id="1549858.MC45_02600"/>
<feature type="transmembrane region" description="Helical" evidence="1">
    <location>
        <begin position="522"/>
        <end position="541"/>
    </location>
</feature>
<dbReference type="Proteomes" id="UP000033200">
    <property type="component" value="Chromosome"/>
</dbReference>
<reference evidence="2 3" key="1">
    <citation type="submission" date="2014-09" db="EMBL/GenBank/DDBJ databases">
        <title>Using Illumina technology Improving SMRT sequencing Genome Assembly by RASTools.</title>
        <authorList>
            <person name="Zhou Y."/>
            <person name="Ma T."/>
            <person name="Liu T."/>
        </authorList>
    </citation>
    <scope>NUCLEOTIDE SEQUENCE [LARGE SCALE GENOMIC DNA]</scope>
    <source>
        <strain evidence="2 3">ATCC 55669</strain>
    </source>
</reference>
<dbReference type="Gene3D" id="3.30.70.1320">
    <property type="entry name" value="Multidrug efflux transporter AcrB pore domain like"/>
    <property type="match status" value="1"/>
</dbReference>